<gene>
    <name evidence="3" type="ORF">SYV04_06675</name>
</gene>
<organism evidence="3 4">
    <name type="scientific">Hyalangium rubrum</name>
    <dbReference type="NCBI Taxonomy" id="3103134"/>
    <lineage>
        <taxon>Bacteria</taxon>
        <taxon>Pseudomonadati</taxon>
        <taxon>Myxococcota</taxon>
        <taxon>Myxococcia</taxon>
        <taxon>Myxococcales</taxon>
        <taxon>Cystobacterineae</taxon>
        <taxon>Archangiaceae</taxon>
        <taxon>Hyalangium</taxon>
    </lineage>
</organism>
<evidence type="ECO:0000256" key="1">
    <source>
        <dbReference type="ARBA" id="ARBA00006432"/>
    </source>
</evidence>
<dbReference type="RefSeq" id="WP_321544780.1">
    <property type="nucleotide sequence ID" value="NZ_JAXIVS010000002.1"/>
</dbReference>
<evidence type="ECO:0000313" key="3">
    <source>
        <dbReference type="EMBL" id="MDY7226059.1"/>
    </source>
</evidence>
<comment type="caution">
    <text evidence="3">The sequence shown here is derived from an EMBL/GenBank/DDBJ whole genome shotgun (WGS) entry which is preliminary data.</text>
</comment>
<accession>A0ABU5GYU9</accession>
<dbReference type="PANTHER" id="PTHR22754:SF32">
    <property type="entry name" value="DISCO-INTERACTING PROTEIN 2"/>
    <property type="match status" value="1"/>
</dbReference>
<sequence>MSGGPRTLAGLLKARSQTQGERLAVRYKEGEEWLSRTWGETWAEARAVAAALHARGVRPGDGVLLLIPEVRPAVSTLFGVWALGAVPSILGVPYRLSDLDAYLEQLRGTARKLDAKALVLSSMLAGMAGEGSGNGVSLIVADSLVEEGRALPFQPEPDAAPGPCLVQLTSGSTSQPRGVVLSHEKVMLHMESMSRALPSPAHAMAVSWLPLHHDMGLLGGLLFPFFNNFPAHMLSPLDFRQRPFAWLETMSQFKGTICAAPPSAYAICLGLANRAKEAGLDLSAWEVAMIGAEPISPDLLRRFSDKFAPCGFRAESFFPVYGLAEATVAVTFPPKLAPTVVDRVDRATLEREGRAVPCAEGPGALELTGVGRPIPHTEVRLVDEQDQPVPERTQGEILVRAATLMDGYYREPELTASAVQEGWLRTGDLGYQADGTYFITGRKKELIIKGGHNLIPSILEELASEVEGVRAGCVAAVGVRSEQRQTEMAYVLAETKLEAEAQSKLGERIRERLRAHGIAIDHVLLVAPGTLPKTTSGKIKRRAISEAIAAGQLPGTLA</sequence>
<dbReference type="EMBL" id="JAXIVS010000002">
    <property type="protein sequence ID" value="MDY7226059.1"/>
    <property type="molecule type" value="Genomic_DNA"/>
</dbReference>
<dbReference type="SUPFAM" id="SSF56801">
    <property type="entry name" value="Acetyl-CoA synthetase-like"/>
    <property type="match status" value="1"/>
</dbReference>
<dbReference type="Proteomes" id="UP001291309">
    <property type="component" value="Unassembled WGS sequence"/>
</dbReference>
<dbReference type="Gene3D" id="3.30.300.30">
    <property type="match status" value="1"/>
</dbReference>
<dbReference type="Gene3D" id="3.40.50.12780">
    <property type="entry name" value="N-terminal domain of ligase-like"/>
    <property type="match status" value="1"/>
</dbReference>
<reference evidence="3 4" key="1">
    <citation type="submission" date="2023-12" db="EMBL/GenBank/DDBJ databases">
        <title>the genome sequence of Hyalangium sp. s54d21.</title>
        <authorList>
            <person name="Zhang X."/>
        </authorList>
    </citation>
    <scope>NUCLEOTIDE SEQUENCE [LARGE SCALE GENOMIC DNA]</scope>
    <source>
        <strain evidence="4">s54d21</strain>
    </source>
</reference>
<dbReference type="InterPro" id="IPR020845">
    <property type="entry name" value="AMP-binding_CS"/>
</dbReference>
<proteinExistence type="inferred from homology"/>
<feature type="domain" description="AMP-dependent synthetase/ligase" evidence="2">
    <location>
        <begin position="14"/>
        <end position="409"/>
    </location>
</feature>
<dbReference type="PROSITE" id="PS00455">
    <property type="entry name" value="AMP_BINDING"/>
    <property type="match status" value="1"/>
</dbReference>
<keyword evidence="4" id="KW-1185">Reference proteome</keyword>
<name>A0ABU5GYU9_9BACT</name>
<dbReference type="InterPro" id="IPR042099">
    <property type="entry name" value="ANL_N_sf"/>
</dbReference>
<protein>
    <submittedName>
        <fullName evidence="3">AMP-binding protein</fullName>
    </submittedName>
</protein>
<comment type="similarity">
    <text evidence="1">Belongs to the ATP-dependent AMP-binding enzyme family.</text>
</comment>
<dbReference type="Pfam" id="PF00501">
    <property type="entry name" value="AMP-binding"/>
    <property type="match status" value="1"/>
</dbReference>
<evidence type="ECO:0000313" key="4">
    <source>
        <dbReference type="Proteomes" id="UP001291309"/>
    </source>
</evidence>
<evidence type="ECO:0000259" key="2">
    <source>
        <dbReference type="Pfam" id="PF00501"/>
    </source>
</evidence>
<dbReference type="InterPro" id="IPR045851">
    <property type="entry name" value="AMP-bd_C_sf"/>
</dbReference>
<dbReference type="InterPro" id="IPR000873">
    <property type="entry name" value="AMP-dep_synth/lig_dom"/>
</dbReference>
<dbReference type="PANTHER" id="PTHR22754">
    <property type="entry name" value="DISCO-INTERACTING PROTEIN 2 DIP2 -RELATED"/>
    <property type="match status" value="1"/>
</dbReference>